<dbReference type="SMART" id="SM00487">
    <property type="entry name" value="DEXDc"/>
    <property type="match status" value="1"/>
</dbReference>
<reference evidence="12" key="1">
    <citation type="journal article" date="2018" name="Nat. Microbiol.">
        <title>Leveraging single-cell genomics to expand the fungal tree of life.</title>
        <authorList>
            <person name="Ahrendt S.R."/>
            <person name="Quandt C.A."/>
            <person name="Ciobanu D."/>
            <person name="Clum A."/>
            <person name="Salamov A."/>
            <person name="Andreopoulos B."/>
            <person name="Cheng J.F."/>
            <person name="Woyke T."/>
            <person name="Pelin A."/>
            <person name="Henrissat B."/>
            <person name="Reynolds N.K."/>
            <person name="Benny G.L."/>
            <person name="Smith M.E."/>
            <person name="James T.Y."/>
            <person name="Grigoriev I.V."/>
        </authorList>
    </citation>
    <scope>NUCLEOTIDE SEQUENCE [LARGE SCALE GENOMIC DNA]</scope>
</reference>
<keyword evidence="4 7" id="KW-0347">Helicase</keyword>
<evidence type="ECO:0000256" key="1">
    <source>
        <dbReference type="ARBA" id="ARBA00012552"/>
    </source>
</evidence>
<feature type="short sequence motif" description="Q motif" evidence="6">
    <location>
        <begin position="24"/>
        <end position="52"/>
    </location>
</feature>
<keyword evidence="12" id="KW-1185">Reference proteome</keyword>
<dbReference type="SMART" id="SM00490">
    <property type="entry name" value="HELICc"/>
    <property type="match status" value="1"/>
</dbReference>
<dbReference type="GO" id="GO:0003724">
    <property type="term" value="F:RNA helicase activity"/>
    <property type="evidence" value="ECO:0007669"/>
    <property type="project" value="UniProtKB-EC"/>
</dbReference>
<protein>
    <recommendedName>
        <fullName evidence="1">RNA helicase</fullName>
        <ecNumber evidence="1">3.6.4.13</ecNumber>
    </recommendedName>
</protein>
<keyword evidence="5 7" id="KW-0067">ATP-binding</keyword>
<dbReference type="InterPro" id="IPR014014">
    <property type="entry name" value="RNA_helicase_DEAD_Q_motif"/>
</dbReference>
<dbReference type="GO" id="GO:0016787">
    <property type="term" value="F:hydrolase activity"/>
    <property type="evidence" value="ECO:0007669"/>
    <property type="project" value="UniProtKB-KW"/>
</dbReference>
<dbReference type="PROSITE" id="PS51192">
    <property type="entry name" value="HELICASE_ATP_BIND_1"/>
    <property type="match status" value="1"/>
</dbReference>
<keyword evidence="3 7" id="KW-0378">Hydrolase</keyword>
<evidence type="ECO:0000313" key="11">
    <source>
        <dbReference type="EMBL" id="RKO86325.1"/>
    </source>
</evidence>
<dbReference type="Gene3D" id="3.40.50.300">
    <property type="entry name" value="P-loop containing nucleotide triphosphate hydrolases"/>
    <property type="match status" value="2"/>
</dbReference>
<dbReference type="InterPro" id="IPR000629">
    <property type="entry name" value="RNA-helicase_DEAD-box_CS"/>
</dbReference>
<proteinExistence type="inferred from homology"/>
<evidence type="ECO:0000259" key="9">
    <source>
        <dbReference type="PROSITE" id="PS51194"/>
    </source>
</evidence>
<evidence type="ECO:0000259" key="10">
    <source>
        <dbReference type="PROSITE" id="PS51195"/>
    </source>
</evidence>
<dbReference type="GO" id="GO:0003676">
    <property type="term" value="F:nucleic acid binding"/>
    <property type="evidence" value="ECO:0007669"/>
    <property type="project" value="InterPro"/>
</dbReference>
<dbReference type="InterPro" id="IPR011545">
    <property type="entry name" value="DEAD/DEAH_box_helicase_dom"/>
</dbReference>
<accession>A0A4P9W4X1</accession>
<name>A0A4P9W4X1_9FUNG</name>
<evidence type="ECO:0000256" key="5">
    <source>
        <dbReference type="ARBA" id="ARBA00022840"/>
    </source>
</evidence>
<evidence type="ECO:0000256" key="4">
    <source>
        <dbReference type="ARBA" id="ARBA00022806"/>
    </source>
</evidence>
<evidence type="ECO:0000313" key="12">
    <source>
        <dbReference type="Proteomes" id="UP000269721"/>
    </source>
</evidence>
<dbReference type="OrthoDB" id="196131at2759"/>
<dbReference type="CDD" id="cd18787">
    <property type="entry name" value="SF2_C_DEAD"/>
    <property type="match status" value="1"/>
</dbReference>
<evidence type="ECO:0000256" key="2">
    <source>
        <dbReference type="ARBA" id="ARBA00022741"/>
    </source>
</evidence>
<dbReference type="InterPro" id="IPR027417">
    <property type="entry name" value="P-loop_NTPase"/>
</dbReference>
<dbReference type="GO" id="GO:0005524">
    <property type="term" value="F:ATP binding"/>
    <property type="evidence" value="ECO:0007669"/>
    <property type="project" value="UniProtKB-KW"/>
</dbReference>
<dbReference type="PROSITE" id="PS51195">
    <property type="entry name" value="Q_MOTIF"/>
    <property type="match status" value="1"/>
</dbReference>
<gene>
    <name evidence="11" type="ORF">BDK51DRAFT_3074</name>
</gene>
<dbReference type="AlphaFoldDB" id="A0A4P9W4X1"/>
<dbReference type="EMBL" id="KZ998294">
    <property type="protein sequence ID" value="RKO86325.1"/>
    <property type="molecule type" value="Genomic_DNA"/>
</dbReference>
<dbReference type="PROSITE" id="PS00039">
    <property type="entry name" value="DEAD_ATP_HELICASE"/>
    <property type="match status" value="1"/>
</dbReference>
<dbReference type="InterPro" id="IPR014001">
    <property type="entry name" value="Helicase_ATP-bd"/>
</dbReference>
<dbReference type="Proteomes" id="UP000269721">
    <property type="component" value="Unassembled WGS sequence"/>
</dbReference>
<feature type="non-terminal residue" evidence="11">
    <location>
        <position position="412"/>
    </location>
</feature>
<evidence type="ECO:0000256" key="7">
    <source>
        <dbReference type="RuleBase" id="RU000492"/>
    </source>
</evidence>
<dbReference type="Pfam" id="PF00271">
    <property type="entry name" value="Helicase_C"/>
    <property type="match status" value="1"/>
</dbReference>
<evidence type="ECO:0000259" key="8">
    <source>
        <dbReference type="PROSITE" id="PS51192"/>
    </source>
</evidence>
<comment type="similarity">
    <text evidence="7">Belongs to the DEAD box helicase family.</text>
</comment>
<dbReference type="Pfam" id="PF00270">
    <property type="entry name" value="DEAD"/>
    <property type="match status" value="1"/>
</dbReference>
<feature type="domain" description="Helicase C-terminal" evidence="9">
    <location>
        <begin position="272"/>
        <end position="412"/>
    </location>
</feature>
<keyword evidence="2 7" id="KW-0547">Nucleotide-binding</keyword>
<evidence type="ECO:0000256" key="6">
    <source>
        <dbReference type="PROSITE-ProRule" id="PRU00552"/>
    </source>
</evidence>
<dbReference type="InterPro" id="IPR001650">
    <property type="entry name" value="Helicase_C-like"/>
</dbReference>
<feature type="domain" description="DEAD-box RNA helicase Q" evidence="10">
    <location>
        <begin position="24"/>
        <end position="52"/>
    </location>
</feature>
<sequence>GINFGAYADIQVIVKGEEPPEAINSFSDTQLHEKLIRNIALMNYKEPTPIQRWSIPILLDQRDLIACAQTGNGKTAAYLIPMMQMFLQKGKTALRTDEEDLKRRRIAAPLGLIISPTRELACQIFDEARKFAYMTWVRPAVAYGGLDTKCMNAELDKGADILVATPGRLKDLMGKNRVSLRRIRFLVVDEADRMLDQGFEPDVRYIVEGSDMRKDESRRTAMYSATFPPPIRRMARDFLGDCLLVTVGRVGKIPLGVHQRIEFVEEADKKQKLLDILYEQEAGLTLIFVESKRACDTLDDYLYNLEFPVTSIHSGRSQAEREDAICAFRSQKTPIMIATDVVGRGMDIPNVLHVINYDMPKTIEDYVHRIGRTGRVGNKGTSTTFYNERNADLARDLAMVLMDSQQAVPEFL</sequence>
<dbReference type="PROSITE" id="PS51194">
    <property type="entry name" value="HELICASE_CTER"/>
    <property type="match status" value="1"/>
</dbReference>
<evidence type="ECO:0000256" key="3">
    <source>
        <dbReference type="ARBA" id="ARBA00022801"/>
    </source>
</evidence>
<dbReference type="EC" id="3.6.4.13" evidence="1"/>
<dbReference type="SUPFAM" id="SSF52540">
    <property type="entry name" value="P-loop containing nucleoside triphosphate hydrolases"/>
    <property type="match status" value="1"/>
</dbReference>
<dbReference type="PANTHER" id="PTHR47958">
    <property type="entry name" value="ATP-DEPENDENT RNA HELICASE DBP3"/>
    <property type="match status" value="1"/>
</dbReference>
<dbReference type="FunFam" id="3.40.50.300:FF:000008">
    <property type="entry name" value="ATP-dependent RNA helicase RhlB"/>
    <property type="match status" value="1"/>
</dbReference>
<feature type="non-terminal residue" evidence="11">
    <location>
        <position position="1"/>
    </location>
</feature>
<organism evidence="11 12">
    <name type="scientific">Blyttiomyces helicus</name>
    <dbReference type="NCBI Taxonomy" id="388810"/>
    <lineage>
        <taxon>Eukaryota</taxon>
        <taxon>Fungi</taxon>
        <taxon>Fungi incertae sedis</taxon>
        <taxon>Chytridiomycota</taxon>
        <taxon>Chytridiomycota incertae sedis</taxon>
        <taxon>Chytridiomycetes</taxon>
        <taxon>Chytridiomycetes incertae sedis</taxon>
        <taxon>Blyttiomyces</taxon>
    </lineage>
</organism>
<feature type="domain" description="Helicase ATP-binding" evidence="8">
    <location>
        <begin position="55"/>
        <end position="245"/>
    </location>
</feature>